<evidence type="ECO:0000256" key="7">
    <source>
        <dbReference type="ARBA" id="ARBA00022953"/>
    </source>
</evidence>
<dbReference type="Pfam" id="PF05788">
    <property type="entry name" value="Orbi_VP1"/>
    <property type="match status" value="1"/>
</dbReference>
<accession>A0A482A5D8</accession>
<keyword evidence="5" id="KW-0548">Nucleotidyltransferase</keyword>
<dbReference type="SUPFAM" id="SSF56672">
    <property type="entry name" value="DNA/RNA polymerases"/>
    <property type="match status" value="2"/>
</dbReference>
<dbReference type="PROSITE" id="PS50523">
    <property type="entry name" value="RDRP_DSRNA_REO"/>
    <property type="match status" value="1"/>
</dbReference>
<dbReference type="GO" id="GO:0000166">
    <property type="term" value="F:nucleotide binding"/>
    <property type="evidence" value="ECO:0007669"/>
    <property type="project" value="UniProtKB-KW"/>
</dbReference>
<evidence type="ECO:0000256" key="5">
    <source>
        <dbReference type="ARBA" id="ARBA00022695"/>
    </source>
</evidence>
<dbReference type="InterPro" id="IPR043502">
    <property type="entry name" value="DNA/RNA_pol_sf"/>
</dbReference>
<evidence type="ECO:0000256" key="1">
    <source>
        <dbReference type="ARBA" id="ARBA00009581"/>
    </source>
</evidence>
<reference evidence="9" key="1">
    <citation type="journal article" date="2019" name="Viruses">
        <title>Discovery and Characterization of Bukakata orbivirus (Reoviridae:Orbivirus), a Novel Virus from a Ugandan Bat.</title>
        <authorList>
            <person name="Fagre A.C."/>
            <person name="Lee J.S."/>
            <person name="Kityo R.M."/>
            <person name="Bergren N.A."/>
            <person name="Mossel E.C."/>
            <person name="Nakayiki T."/>
            <person name="Nalikka B."/>
            <person name="Nyakarahuka L."/>
            <person name="Gilbert A.T."/>
            <person name="Peterhans J.K."/>
            <person name="Crabtree M.B."/>
            <person name="Towner J.S."/>
            <person name="Amman B.R."/>
            <person name="Sealy T.K."/>
            <person name="Schuh A.J."/>
            <person name="Nichol S.T."/>
            <person name="Lutwama J.J."/>
            <person name="Miller B.R."/>
            <person name="Kading R.C."/>
        </authorList>
    </citation>
    <scope>NUCLEOTIDE SEQUENCE</scope>
    <source>
        <strain evidence="9">DakAnK 654</strain>
    </source>
</reference>
<dbReference type="GO" id="GO:0003723">
    <property type="term" value="F:RNA binding"/>
    <property type="evidence" value="ECO:0007669"/>
    <property type="project" value="InterPro"/>
</dbReference>
<organism evidence="9">
    <name type="scientific">Fomede virus</name>
    <dbReference type="NCBI Taxonomy" id="2547356"/>
    <lineage>
        <taxon>Viruses</taxon>
        <taxon>Riboviria</taxon>
        <taxon>Orthornavirae</taxon>
        <taxon>Duplornaviricota</taxon>
        <taxon>Resentoviricetes</taxon>
        <taxon>Reovirales</taxon>
        <taxon>Sedoreoviridae</taxon>
        <taxon>Orbivirus</taxon>
        <taxon>Orbivirus chobarense</taxon>
        <taxon>Chobar Gorge virus</taxon>
    </lineage>
</organism>
<comment type="similarity">
    <text evidence="1">Belongs to the reoviridae RNA-directed RNA polymerase family.</text>
</comment>
<keyword evidence="7" id="KW-0693">Viral RNA replication</keyword>
<dbReference type="EMBL" id="MK359225">
    <property type="protein sequence ID" value="QBL15263.1"/>
    <property type="molecule type" value="Genomic_RNA"/>
</dbReference>
<keyword evidence="6" id="KW-0547">Nucleotide-binding</keyword>
<keyword evidence="3" id="KW-0696">RNA-directed RNA polymerase</keyword>
<dbReference type="GO" id="GO:0006351">
    <property type="term" value="P:DNA-templated transcription"/>
    <property type="evidence" value="ECO:0007669"/>
    <property type="project" value="InterPro"/>
</dbReference>
<protein>
    <recommendedName>
        <fullName evidence="2">RNA-directed RNA polymerase</fullName>
        <ecNumber evidence="2">2.7.7.48</ecNumber>
    </recommendedName>
</protein>
<keyword evidence="4" id="KW-0808">Transferase</keyword>
<sequence length="1284" mass="144324">MAAVVQQARIVEHALRSLFGDAFKEQRVFEFYKYSKWKDGNATLQSTLYGLPVVTEATWERLADATFRTEEGQAAWEIYCASLLPVDKLNPEEEFLRNYRIDGNPHPFDDFLRARGREESQTYGDLALRHWFALLAAIAKVEGLRPLGISALVACVDDLGEPFHQNTRDLSKFENERLSSSIVLYAEMCLAETIQELNVYYRSREEGTSISLKVDGATVDALSLIREFFLACLPHPKKVCNMLRAAYTWFVKNWGTGVDEAIVLQSRASDDRNAKDVHYIGYARLRNPLGRVVLRSRFHKEAKGANQRKIQEVEEYIRDLVPSHPGLPLMARLLRAVYVTPFNPKDIAHVVFASVCLSIQTITGYGRAWVKNVGDDPEKIVAPAPDNYVTRLANGTELNFRRAYAEALRHGYDMVPPDEMYTSLLRLAKNTSSGIATSVIVKKDYGPKASKRTELVKITSRQKALVIMTHGDKIYTPEHLMTKFNTPTHYQTKGSRDVPIKATRTIYAIHLGVLAPQLILTLPLNEYFANAGGSTHPSAPEIGGKIIVGDLEATGSRLIDASDTFRNTGDPQIMTLALDYSEYDSHMSVHNFRSGMIRGLRGAAAIHHAWRYEGYTLDQLIDYAYGEGRITGTLWNGRRSVTRVSRIDYESLPECDRVPPMDAPFRFMPPGVRPIRTRGLLPPTESADSVLVSPWDGSDLAYVTTHLSGENSTLVANSLHNLAIGRIIQEELAIQTPGVVEVLSEMYVGDDTLLYTRLLTDDIARIDKAIDVIFDTVKRCGHEASPSKTTYLPLSAEKTQTHAKQGVYIPQDRMMLISSERRKDIESIRAYIRGQINVLVTKVSRGFSELLAHTILMMKTSLIGYRKLKRTVKDGVYRSRAFHSDIEDGYTLCRVRHPLVAYAPYAFGGIGAHPEALNIVNTPELFLECLMESDSWAARVLPYCIAADDWWDEALADKRQIGTETPMSLFSRLARRTVTAALSTPETRAAVAQLPLQGLGPTRLSSTMMHGALLKEARARALLAPGYEVDYQRRLNAAAQRPVFSVRGGDLELNTSYSKIFTIWVRESSLSVIVPHPDLNLSPSFRLQRTALGTRWGPRLRMSYVDRIDAIIRSDVVMRGFITAQHIMRVLEEIGIDHSAEDLTTIFSLMNLEERVARRIAEYVTKDRVRFDALSLNKGGVGGDEFTMSLDVVTQPMIDSKFRFPSELTKTEVDAIALHGSQIMMLRAARGRNVSEIEFQVRSEHRSAFRRERVAQRTPRRRMLRALCADVRTLSAIQSAHQFT</sequence>
<evidence type="ECO:0000256" key="4">
    <source>
        <dbReference type="ARBA" id="ARBA00022679"/>
    </source>
</evidence>
<evidence type="ECO:0000259" key="8">
    <source>
        <dbReference type="PROSITE" id="PS50523"/>
    </source>
</evidence>
<evidence type="ECO:0000256" key="3">
    <source>
        <dbReference type="ARBA" id="ARBA00022484"/>
    </source>
</evidence>
<dbReference type="InterPro" id="IPR007097">
    <property type="entry name" value="RNA-dir_pol_reovirus"/>
</dbReference>
<evidence type="ECO:0000256" key="2">
    <source>
        <dbReference type="ARBA" id="ARBA00012494"/>
    </source>
</evidence>
<dbReference type="PIRSF" id="PIRSF000821">
    <property type="entry name" value="RdRPol"/>
    <property type="match status" value="1"/>
</dbReference>
<dbReference type="EC" id="2.7.7.48" evidence="2"/>
<dbReference type="GO" id="GO:0003968">
    <property type="term" value="F:RNA-directed RNA polymerase activity"/>
    <property type="evidence" value="ECO:0007669"/>
    <property type="project" value="UniProtKB-KW"/>
</dbReference>
<evidence type="ECO:0000313" key="9">
    <source>
        <dbReference type="EMBL" id="QBL15263.1"/>
    </source>
</evidence>
<proteinExistence type="inferred from homology"/>
<name>A0A482A5D8_9REOV</name>
<evidence type="ECO:0000256" key="6">
    <source>
        <dbReference type="ARBA" id="ARBA00022741"/>
    </source>
</evidence>
<feature type="domain" description="RdRp catalytic" evidence="8">
    <location>
        <begin position="546"/>
        <end position="797"/>
    </location>
</feature>
<dbReference type="GO" id="GO:0019079">
    <property type="term" value="P:viral genome replication"/>
    <property type="evidence" value="ECO:0007669"/>
    <property type="project" value="InterPro"/>
</dbReference>
<dbReference type="InterPro" id="IPR008723">
    <property type="entry name" value="RNA_pol_orbivir"/>
</dbReference>